<feature type="transmembrane region" description="Helical" evidence="1">
    <location>
        <begin position="6"/>
        <end position="23"/>
    </location>
</feature>
<keyword evidence="1" id="KW-0812">Transmembrane</keyword>
<reference evidence="2 3" key="1">
    <citation type="submission" date="2019-04" db="EMBL/GenBank/DDBJ databases">
        <authorList>
            <person name="Embree M."/>
            <person name="Gaffney J.R."/>
        </authorList>
    </citation>
    <scope>NUCLEOTIDE SEQUENCE [LARGE SCALE GENOMIC DNA]</scope>
    <source>
        <strain evidence="2 3">JE7A12</strain>
    </source>
</reference>
<gene>
    <name evidence="2" type="ORF">E5Z56_01180</name>
</gene>
<feature type="transmembrane region" description="Helical" evidence="1">
    <location>
        <begin position="174"/>
        <end position="202"/>
    </location>
</feature>
<proteinExistence type="predicted"/>
<evidence type="ECO:0000313" key="2">
    <source>
        <dbReference type="EMBL" id="QCT06060.1"/>
    </source>
</evidence>
<sequence length="246" mass="26923">MNLTVWLDIGVSILFILTVIVCYRRGFAKTILGLLSSVISLAGAYFIGSWLSKLIYDNAIKDKIVSNVSNSMESSVSSTTSKVETATNDLPEFVDKILGYFGYNSSNINKGIDSTVHTQSQNVANGIESVIGPIVTALIAFLLVFLLFIILRFITGKISRMICRGFNLPVISTVNHIVGGVVGIFNALILIYFLSGIVTYAIPLFSGGKISYEDFNLAVESSKIFKIFYEHNFLADTLKSVLSVFN</sequence>
<name>A0A4P8XVU4_9FIRM</name>
<evidence type="ECO:0000313" key="3">
    <source>
        <dbReference type="Proteomes" id="UP000301475"/>
    </source>
</evidence>
<dbReference type="EMBL" id="CP039381">
    <property type="protein sequence ID" value="QCT06060.1"/>
    <property type="molecule type" value="Genomic_DNA"/>
</dbReference>
<feature type="transmembrane region" description="Helical" evidence="1">
    <location>
        <begin position="30"/>
        <end position="51"/>
    </location>
</feature>
<keyword evidence="3" id="KW-1185">Reference proteome</keyword>
<feature type="transmembrane region" description="Helical" evidence="1">
    <location>
        <begin position="130"/>
        <end position="154"/>
    </location>
</feature>
<dbReference type="Proteomes" id="UP000301475">
    <property type="component" value="Chromosome"/>
</dbReference>
<accession>A0A4P8XVU4</accession>
<dbReference type="RefSeq" id="WP_138156158.1">
    <property type="nucleotide sequence ID" value="NZ_CP039381.1"/>
</dbReference>
<dbReference type="KEGG" id="ruj:E5Z56_01180"/>
<organism evidence="2 3">
    <name type="scientific">Ruminococcus bovis</name>
    <dbReference type="NCBI Taxonomy" id="2564099"/>
    <lineage>
        <taxon>Bacteria</taxon>
        <taxon>Bacillati</taxon>
        <taxon>Bacillota</taxon>
        <taxon>Clostridia</taxon>
        <taxon>Eubacteriales</taxon>
        <taxon>Oscillospiraceae</taxon>
        <taxon>Ruminococcus</taxon>
    </lineage>
</organism>
<dbReference type="AlphaFoldDB" id="A0A4P8XVU4"/>
<keyword evidence="1" id="KW-0472">Membrane</keyword>
<evidence type="ECO:0000256" key="1">
    <source>
        <dbReference type="SAM" id="Phobius"/>
    </source>
</evidence>
<evidence type="ECO:0008006" key="4">
    <source>
        <dbReference type="Google" id="ProtNLM"/>
    </source>
</evidence>
<keyword evidence="1" id="KW-1133">Transmembrane helix</keyword>
<protein>
    <recommendedName>
        <fullName evidence="4">CvpA family protein</fullName>
    </recommendedName>
</protein>